<dbReference type="Pfam" id="PF00535">
    <property type="entry name" value="Glycos_transf_2"/>
    <property type="match status" value="1"/>
</dbReference>
<feature type="domain" description="Glycosyltransferase 2-like" evidence="9">
    <location>
        <begin position="10"/>
        <end position="135"/>
    </location>
</feature>
<keyword evidence="11" id="KW-1185">Reference proteome</keyword>
<evidence type="ECO:0000259" key="9">
    <source>
        <dbReference type="Pfam" id="PF00535"/>
    </source>
</evidence>
<evidence type="ECO:0000256" key="2">
    <source>
        <dbReference type="ARBA" id="ARBA00005628"/>
    </source>
</evidence>
<feature type="compositionally biased region" description="Pro residues" evidence="8">
    <location>
        <begin position="52"/>
        <end position="61"/>
    </location>
</feature>
<dbReference type="GO" id="GO:0016787">
    <property type="term" value="F:hydrolase activity"/>
    <property type="evidence" value="ECO:0007669"/>
    <property type="project" value="UniProtKB-KW"/>
</dbReference>
<keyword evidence="5 10" id="KW-0378">Hydrolase</keyword>
<dbReference type="InterPro" id="IPR006439">
    <property type="entry name" value="HAD-SF_hydro_IA"/>
</dbReference>
<dbReference type="EMBL" id="BAABGM010000011">
    <property type="protein sequence ID" value="GAA4404416.1"/>
    <property type="molecule type" value="Genomic_DNA"/>
</dbReference>
<evidence type="ECO:0000313" key="10">
    <source>
        <dbReference type="EMBL" id="GAA4404416.1"/>
    </source>
</evidence>
<proteinExistence type="inferred from homology"/>
<dbReference type="InterPro" id="IPR001173">
    <property type="entry name" value="Glyco_trans_2-like"/>
</dbReference>
<evidence type="ECO:0000256" key="1">
    <source>
        <dbReference type="ARBA" id="ARBA00004496"/>
    </source>
</evidence>
<dbReference type="NCBIfam" id="TIGR01656">
    <property type="entry name" value="Histidinol-ppas"/>
    <property type="match status" value="1"/>
</dbReference>
<dbReference type="NCBIfam" id="TIGR01509">
    <property type="entry name" value="HAD-SF-IA-v3"/>
    <property type="match status" value="1"/>
</dbReference>
<keyword evidence="6" id="KW-0119">Carbohydrate metabolism</keyword>
<dbReference type="SUPFAM" id="SSF56784">
    <property type="entry name" value="HAD-like"/>
    <property type="match status" value="1"/>
</dbReference>
<keyword evidence="4" id="KW-0479">Metal-binding</keyword>
<evidence type="ECO:0000256" key="6">
    <source>
        <dbReference type="ARBA" id="ARBA00023277"/>
    </source>
</evidence>
<evidence type="ECO:0000256" key="3">
    <source>
        <dbReference type="ARBA" id="ARBA00022490"/>
    </source>
</evidence>
<dbReference type="InterPro" id="IPR023214">
    <property type="entry name" value="HAD_sf"/>
</dbReference>
<dbReference type="Proteomes" id="UP001500945">
    <property type="component" value="Unassembled WGS sequence"/>
</dbReference>
<organism evidence="10 11">
    <name type="scientific">Fodinibacter luteus</name>
    <dbReference type="NCBI Taxonomy" id="552064"/>
    <lineage>
        <taxon>Bacteria</taxon>
        <taxon>Bacillati</taxon>
        <taxon>Actinomycetota</taxon>
        <taxon>Actinomycetes</taxon>
        <taxon>Micrococcales</taxon>
        <taxon>Intrasporangiaceae</taxon>
        <taxon>Fodinibacter (ex Wang et al. 2009)</taxon>
    </lineage>
</organism>
<dbReference type="SUPFAM" id="SSF53448">
    <property type="entry name" value="Nucleotide-diphospho-sugar transferases"/>
    <property type="match status" value="1"/>
</dbReference>
<feature type="region of interest" description="Disordered" evidence="8">
    <location>
        <begin position="42"/>
        <end position="61"/>
    </location>
</feature>
<dbReference type="InterPro" id="IPR029044">
    <property type="entry name" value="Nucleotide-diphossugar_trans"/>
</dbReference>
<comment type="subcellular location">
    <subcellularLocation>
        <location evidence="1">Cytoplasm</location>
    </subcellularLocation>
</comment>
<comment type="caution">
    <text evidence="10">The sequence shown here is derived from an EMBL/GenBank/DDBJ whole genome shotgun (WGS) entry which is preliminary data.</text>
</comment>
<evidence type="ECO:0000256" key="4">
    <source>
        <dbReference type="ARBA" id="ARBA00022723"/>
    </source>
</evidence>
<sequence>MTPTGLRYAVVVPTVGRPSVGALVDGLLRQDGPLPDEVVLVDDRPPGTAGPLPRPEPPPGRTPVPVRVLRGWGHGPAAARNLGWRVTTAEWVAFLDDDVVLPDGWCAALAADLEGLDPAVGGSQGRIHVPRPAGRRPTDWERATAGLETAHWATADMAYRRAALLAVDGFDERFPRAYREDADLAVRVRRAGWLLVRGDRVVHHPVRTADRSVSVRVQRGNADDALMRRLHGPRWREVAETGHGRLPWHVATTAAIGSTVAAAAAAVASAPTDPTGRSAVLRRLALAGATASVALVGDLARRRIVPGPRTAAEVATMAWTSAAIPPVAVWHRARGWWRHRAASPWPPRPRAVLLDRDGTLVHDVPYNGDPDAVAPVDGAREALDRLRSAGLRLGVVSNQSGVGRGLLRPEQVDAVNAAVERAVGPVQTWQVCPHVPEDGCACRKPGPGLVHAAASALGVGAEECVVVGDIGADVEAARAAGARSVLVPTATTRAEEVAAAPVVAPDLPRAVDLVLGWCRG</sequence>
<dbReference type="CDD" id="cd07503">
    <property type="entry name" value="HAD_HisB-N"/>
    <property type="match status" value="1"/>
</dbReference>
<accession>A0ABP8KE30</accession>
<dbReference type="Gene3D" id="3.90.550.10">
    <property type="entry name" value="Spore Coat Polysaccharide Biosynthesis Protein SpsA, Chain A"/>
    <property type="match status" value="1"/>
</dbReference>
<dbReference type="RefSeq" id="WP_345204630.1">
    <property type="nucleotide sequence ID" value="NZ_BAABGM010000011.1"/>
</dbReference>
<reference evidence="11" key="1">
    <citation type="journal article" date="2019" name="Int. J. Syst. Evol. Microbiol.">
        <title>The Global Catalogue of Microorganisms (GCM) 10K type strain sequencing project: providing services to taxonomists for standard genome sequencing and annotation.</title>
        <authorList>
            <consortium name="The Broad Institute Genomics Platform"/>
            <consortium name="The Broad Institute Genome Sequencing Center for Infectious Disease"/>
            <person name="Wu L."/>
            <person name="Ma J."/>
        </authorList>
    </citation>
    <scope>NUCLEOTIDE SEQUENCE [LARGE SCALE GENOMIC DNA]</scope>
    <source>
        <strain evidence="11">JCM 17809</strain>
    </source>
</reference>
<dbReference type="Pfam" id="PF13242">
    <property type="entry name" value="Hydrolase_like"/>
    <property type="match status" value="1"/>
</dbReference>
<dbReference type="InterPro" id="IPR006543">
    <property type="entry name" value="Histidinol-phos"/>
</dbReference>
<dbReference type="PANTHER" id="PTHR42891:SF1">
    <property type="entry name" value="D-GLYCERO-BETA-D-MANNO-HEPTOSE-1,7-BISPHOSPHATE 7-PHOSPHATASE"/>
    <property type="match status" value="1"/>
</dbReference>
<evidence type="ECO:0000256" key="5">
    <source>
        <dbReference type="ARBA" id="ARBA00022801"/>
    </source>
</evidence>
<gene>
    <name evidence="10" type="ORF">GCM10023168_17030</name>
</gene>
<protein>
    <recommendedName>
        <fullName evidence="7">D,D-heptose 1,7-bisphosphate phosphatase</fullName>
    </recommendedName>
</protein>
<dbReference type="PANTHER" id="PTHR42891">
    <property type="entry name" value="D-GLYCERO-BETA-D-MANNO-HEPTOSE-1,7-BISPHOSPHATE 7-PHOSPHATASE"/>
    <property type="match status" value="1"/>
</dbReference>
<dbReference type="InterPro" id="IPR004446">
    <property type="entry name" value="Heptose_bisP_phosphatase"/>
</dbReference>
<comment type="similarity">
    <text evidence="2">Belongs to the GmhB family.</text>
</comment>
<evidence type="ECO:0000256" key="7">
    <source>
        <dbReference type="ARBA" id="ARBA00031828"/>
    </source>
</evidence>
<keyword evidence="3" id="KW-0963">Cytoplasm</keyword>
<dbReference type="InterPro" id="IPR006549">
    <property type="entry name" value="HAD-SF_hydro_IIIA"/>
</dbReference>
<name>A0ABP8KE30_9MICO</name>
<dbReference type="NCBIfam" id="TIGR01662">
    <property type="entry name" value="HAD-SF-IIIA"/>
    <property type="match status" value="1"/>
</dbReference>
<evidence type="ECO:0000313" key="11">
    <source>
        <dbReference type="Proteomes" id="UP001500945"/>
    </source>
</evidence>
<dbReference type="Gene3D" id="3.40.50.1000">
    <property type="entry name" value="HAD superfamily/HAD-like"/>
    <property type="match status" value="1"/>
</dbReference>
<evidence type="ECO:0000256" key="8">
    <source>
        <dbReference type="SAM" id="MobiDB-lite"/>
    </source>
</evidence>
<dbReference type="InterPro" id="IPR036412">
    <property type="entry name" value="HAD-like_sf"/>
</dbReference>